<name>A0A0G1MYM7_9BACT</name>
<dbReference type="Proteomes" id="UP000034911">
    <property type="component" value="Unassembled WGS sequence"/>
</dbReference>
<protein>
    <submittedName>
        <fullName evidence="1">Uncharacterized protein</fullName>
    </submittedName>
</protein>
<organism evidence="1 2">
    <name type="scientific">Candidatus Magasanikbacteria bacterium GW2011_GWC2_45_8</name>
    <dbReference type="NCBI Taxonomy" id="1619050"/>
    <lineage>
        <taxon>Bacteria</taxon>
        <taxon>Candidatus Magasanikiibacteriota</taxon>
    </lineage>
</organism>
<evidence type="ECO:0000313" key="1">
    <source>
        <dbReference type="EMBL" id="KKU13486.1"/>
    </source>
</evidence>
<comment type="caution">
    <text evidence="1">The sequence shown here is derived from an EMBL/GenBank/DDBJ whole genome shotgun (WGS) entry which is preliminary data.</text>
</comment>
<dbReference type="EMBL" id="LCLH01000020">
    <property type="protein sequence ID" value="KKU13486.1"/>
    <property type="molecule type" value="Genomic_DNA"/>
</dbReference>
<accession>A0A0G1MYM7</accession>
<dbReference type="STRING" id="1619050.UX20_C0020G0015"/>
<gene>
    <name evidence="1" type="ORF">UX20_C0020G0015</name>
</gene>
<dbReference type="AlphaFoldDB" id="A0A0G1MYM7"/>
<evidence type="ECO:0000313" key="2">
    <source>
        <dbReference type="Proteomes" id="UP000034911"/>
    </source>
</evidence>
<sequence length="203" mass="22289">MECLTSSFFQKVFTMPQLDQNEVHFFEELREAGVLEDVNGNCLDTSKGVILVTCADGSHFGDIFKRQSEMTPLIHTLALNGGGLILPHRSPANMPIGMSPTGGMICLGDIYMSQISVAQELKGISVVALHVHFPCGIARLHNIGSRHLMELLVAAKTRIKAETSEGTKVAACLHIAWPDGRKRTYFVSRDKWTEYLQATGSQS</sequence>
<proteinExistence type="predicted"/>
<reference evidence="1 2" key="1">
    <citation type="journal article" date="2015" name="Nature">
        <title>rRNA introns, odd ribosomes, and small enigmatic genomes across a large radiation of phyla.</title>
        <authorList>
            <person name="Brown C.T."/>
            <person name="Hug L.A."/>
            <person name="Thomas B.C."/>
            <person name="Sharon I."/>
            <person name="Castelle C.J."/>
            <person name="Singh A."/>
            <person name="Wilkins M.J."/>
            <person name="Williams K.H."/>
            <person name="Banfield J.F."/>
        </authorList>
    </citation>
    <scope>NUCLEOTIDE SEQUENCE [LARGE SCALE GENOMIC DNA]</scope>
</reference>